<feature type="compositionally biased region" description="Polar residues" evidence="3">
    <location>
        <begin position="1"/>
        <end position="12"/>
    </location>
</feature>
<dbReference type="VEuPathDB" id="FungiDB:VP01_186g8"/>
<feature type="compositionally biased region" description="Pro residues" evidence="3">
    <location>
        <begin position="18"/>
        <end position="28"/>
    </location>
</feature>
<dbReference type="EMBL" id="LAVV01006692">
    <property type="protein sequence ID" value="KNZ58745.1"/>
    <property type="molecule type" value="Genomic_DNA"/>
</dbReference>
<comment type="caution">
    <text evidence="5">The sequence shown here is derived from an EMBL/GenBank/DDBJ whole genome shotgun (WGS) entry which is preliminary data.</text>
</comment>
<keyword evidence="6" id="KW-1185">Reference proteome</keyword>
<proteinExistence type="predicted"/>
<dbReference type="GO" id="GO:0006397">
    <property type="term" value="P:mRNA processing"/>
    <property type="evidence" value="ECO:0007669"/>
    <property type="project" value="UniProtKB-KW"/>
</dbReference>
<evidence type="ECO:0000259" key="4">
    <source>
        <dbReference type="PROSITE" id="PS50158"/>
    </source>
</evidence>
<dbReference type="GO" id="GO:0003676">
    <property type="term" value="F:nucleic acid binding"/>
    <property type="evidence" value="ECO:0007669"/>
    <property type="project" value="InterPro"/>
</dbReference>
<dbReference type="InterPro" id="IPR036875">
    <property type="entry name" value="Znf_CCHC_sf"/>
</dbReference>
<evidence type="ECO:0000256" key="2">
    <source>
        <dbReference type="PROSITE-ProRule" id="PRU00047"/>
    </source>
</evidence>
<evidence type="ECO:0000313" key="5">
    <source>
        <dbReference type="EMBL" id="KNZ58745.1"/>
    </source>
</evidence>
<keyword evidence="2" id="KW-0862">Zinc</keyword>
<protein>
    <recommendedName>
        <fullName evidence="4">CCHC-type domain-containing protein</fullName>
    </recommendedName>
</protein>
<dbReference type="PROSITE" id="PS50158">
    <property type="entry name" value="ZF_CCHC"/>
    <property type="match status" value="1"/>
</dbReference>
<feature type="region of interest" description="Disordered" evidence="3">
    <location>
        <begin position="1"/>
        <end position="28"/>
    </location>
</feature>
<gene>
    <name evidence="5" type="ORF">VP01_186g8</name>
</gene>
<evidence type="ECO:0000313" key="6">
    <source>
        <dbReference type="Proteomes" id="UP000037035"/>
    </source>
</evidence>
<keyword evidence="2" id="KW-0479">Metal-binding</keyword>
<keyword evidence="2" id="KW-0863">Zinc-finger</keyword>
<dbReference type="AlphaFoldDB" id="A0A0L6VF47"/>
<dbReference type="Pfam" id="PF03732">
    <property type="entry name" value="Retrotrans_gag"/>
    <property type="match status" value="1"/>
</dbReference>
<keyword evidence="1" id="KW-0507">mRNA processing</keyword>
<accession>A0A0L6VF47</accession>
<evidence type="ECO:0000256" key="3">
    <source>
        <dbReference type="SAM" id="MobiDB-lite"/>
    </source>
</evidence>
<sequence>MRSMPTLTTMAGQQNPAPAQPNPAPAPASNPMVIAKPQLFDGTRGATAKAFIGQIGLHAVTYPKRFPSNTSKVVFAVLFMRYYTETWSQPYLDKILKKLPVVFDEFLNNFRSSFFDQNCWHCAKVALQNIRQTVALLSYTQDFNQHTCTVGWANTPLISLYQHALKRVRKLKESNKTSPPPKAPNNRLSDAKQAHWVQWHLCFRCSQVGHISRRCLNGGQRPQECPQPPYSAWISELQA</sequence>
<dbReference type="InterPro" id="IPR005162">
    <property type="entry name" value="Retrotrans_gag_dom"/>
</dbReference>
<feature type="domain" description="CCHC-type" evidence="4">
    <location>
        <begin position="202"/>
        <end position="215"/>
    </location>
</feature>
<dbReference type="InterPro" id="IPR001878">
    <property type="entry name" value="Znf_CCHC"/>
</dbReference>
<reference evidence="5 6" key="1">
    <citation type="submission" date="2015-08" db="EMBL/GenBank/DDBJ databases">
        <title>Next Generation Sequencing and Analysis of the Genome of Puccinia sorghi L Schw, the Causal Agent of Maize Common Rust.</title>
        <authorList>
            <person name="Rochi L."/>
            <person name="Burguener G."/>
            <person name="Darino M."/>
            <person name="Turjanski A."/>
            <person name="Kreff E."/>
            <person name="Dieguez M.J."/>
            <person name="Sacco F."/>
        </authorList>
    </citation>
    <scope>NUCLEOTIDE SEQUENCE [LARGE SCALE GENOMIC DNA]</scope>
    <source>
        <strain evidence="5 6">RO10H11247</strain>
    </source>
</reference>
<dbReference type="Proteomes" id="UP000037035">
    <property type="component" value="Unassembled WGS sequence"/>
</dbReference>
<organism evidence="5 6">
    <name type="scientific">Puccinia sorghi</name>
    <dbReference type="NCBI Taxonomy" id="27349"/>
    <lineage>
        <taxon>Eukaryota</taxon>
        <taxon>Fungi</taxon>
        <taxon>Dikarya</taxon>
        <taxon>Basidiomycota</taxon>
        <taxon>Pucciniomycotina</taxon>
        <taxon>Pucciniomycetes</taxon>
        <taxon>Pucciniales</taxon>
        <taxon>Pucciniaceae</taxon>
        <taxon>Puccinia</taxon>
    </lineage>
</organism>
<dbReference type="GO" id="GO:0008270">
    <property type="term" value="F:zinc ion binding"/>
    <property type="evidence" value="ECO:0007669"/>
    <property type="project" value="UniProtKB-KW"/>
</dbReference>
<evidence type="ECO:0000256" key="1">
    <source>
        <dbReference type="ARBA" id="ARBA00022664"/>
    </source>
</evidence>
<name>A0A0L6VF47_9BASI</name>
<dbReference type="SUPFAM" id="SSF57756">
    <property type="entry name" value="Retrovirus zinc finger-like domains"/>
    <property type="match status" value="1"/>
</dbReference>